<accession>A0A1T5BE49</accession>
<dbReference type="EMBL" id="FUZF01000002">
    <property type="protein sequence ID" value="SKB45435.1"/>
    <property type="molecule type" value="Genomic_DNA"/>
</dbReference>
<gene>
    <name evidence="5" type="ORF">SAMN05660841_00598</name>
</gene>
<dbReference type="AlphaFoldDB" id="A0A1T5BE49"/>
<keyword evidence="2" id="KW-0238">DNA-binding</keyword>
<keyword evidence="1" id="KW-0805">Transcription regulation</keyword>
<dbReference type="Gene3D" id="3.30.450.20">
    <property type="entry name" value="PAS domain"/>
    <property type="match status" value="1"/>
</dbReference>
<evidence type="ECO:0000313" key="6">
    <source>
        <dbReference type="Proteomes" id="UP000190150"/>
    </source>
</evidence>
<name>A0A1T5BE49_9SPHI</name>
<sequence>MADKGWDFWFDHGQLFSERPVVKPEVVGLKRYYFIMNAFSNEIEFVSESIVNILGYDPRIFTTEFLMSVIHPDDVPYCMESERKVIEFMDKLHFEDHYRFYSKYSYRVRKLNGDYVFINQSYQAIEINEKGHMNRSLVFHDLAEEGFTREENDLKIIDRMKNRPVHIENHYDLSKREIEILDLILQGKSSKDIAALIFISEHTVNTHRRKILAKTNAENFLELRQRLNMI</sequence>
<evidence type="ECO:0000313" key="5">
    <source>
        <dbReference type="EMBL" id="SKB45435.1"/>
    </source>
</evidence>
<evidence type="ECO:0000256" key="3">
    <source>
        <dbReference type="ARBA" id="ARBA00023163"/>
    </source>
</evidence>
<dbReference type="InterPro" id="IPR036388">
    <property type="entry name" value="WH-like_DNA-bd_sf"/>
</dbReference>
<reference evidence="6" key="1">
    <citation type="submission" date="2017-02" db="EMBL/GenBank/DDBJ databases">
        <authorList>
            <person name="Varghese N."/>
            <person name="Submissions S."/>
        </authorList>
    </citation>
    <scope>NUCLEOTIDE SEQUENCE [LARGE SCALE GENOMIC DNA]</scope>
    <source>
        <strain evidence="6">DSM 24091</strain>
    </source>
</reference>
<dbReference type="InterPro" id="IPR000792">
    <property type="entry name" value="Tscrpt_reg_LuxR_C"/>
</dbReference>
<dbReference type="CDD" id="cd06170">
    <property type="entry name" value="LuxR_C_like"/>
    <property type="match status" value="1"/>
</dbReference>
<dbReference type="PANTHER" id="PTHR44688:SF16">
    <property type="entry name" value="DNA-BINDING TRANSCRIPTIONAL ACTIVATOR DEVR_DOSR"/>
    <property type="match status" value="1"/>
</dbReference>
<dbReference type="PRINTS" id="PR00038">
    <property type="entry name" value="HTHLUXR"/>
</dbReference>
<dbReference type="SMART" id="SM00421">
    <property type="entry name" value="HTH_LUXR"/>
    <property type="match status" value="1"/>
</dbReference>
<dbReference type="InterPro" id="IPR035965">
    <property type="entry name" value="PAS-like_dom_sf"/>
</dbReference>
<evidence type="ECO:0000256" key="1">
    <source>
        <dbReference type="ARBA" id="ARBA00023015"/>
    </source>
</evidence>
<dbReference type="RefSeq" id="WP_079641066.1">
    <property type="nucleotide sequence ID" value="NZ_FUZF01000002.1"/>
</dbReference>
<evidence type="ECO:0000256" key="2">
    <source>
        <dbReference type="ARBA" id="ARBA00023125"/>
    </source>
</evidence>
<dbReference type="STRING" id="1513896.SAMN05660841_00598"/>
<protein>
    <submittedName>
        <fullName evidence="5">PAS fold-containing protein</fullName>
    </submittedName>
</protein>
<dbReference type="GO" id="GO:0003677">
    <property type="term" value="F:DNA binding"/>
    <property type="evidence" value="ECO:0007669"/>
    <property type="project" value="UniProtKB-KW"/>
</dbReference>
<feature type="domain" description="HTH luxR-type" evidence="4">
    <location>
        <begin position="166"/>
        <end position="230"/>
    </location>
</feature>
<proteinExistence type="predicted"/>
<keyword evidence="6" id="KW-1185">Reference proteome</keyword>
<dbReference type="InterPro" id="IPR000014">
    <property type="entry name" value="PAS"/>
</dbReference>
<dbReference type="OrthoDB" id="965844at2"/>
<evidence type="ECO:0000259" key="4">
    <source>
        <dbReference type="PROSITE" id="PS50043"/>
    </source>
</evidence>
<organism evidence="5 6">
    <name type="scientific">Sphingobacterium nematocida</name>
    <dbReference type="NCBI Taxonomy" id="1513896"/>
    <lineage>
        <taxon>Bacteria</taxon>
        <taxon>Pseudomonadati</taxon>
        <taxon>Bacteroidota</taxon>
        <taxon>Sphingobacteriia</taxon>
        <taxon>Sphingobacteriales</taxon>
        <taxon>Sphingobacteriaceae</taxon>
        <taxon>Sphingobacterium</taxon>
    </lineage>
</organism>
<dbReference type="Gene3D" id="1.10.10.10">
    <property type="entry name" value="Winged helix-like DNA-binding domain superfamily/Winged helix DNA-binding domain"/>
    <property type="match status" value="1"/>
</dbReference>
<dbReference type="Pfam" id="PF08447">
    <property type="entry name" value="PAS_3"/>
    <property type="match status" value="1"/>
</dbReference>
<dbReference type="GO" id="GO:0006355">
    <property type="term" value="P:regulation of DNA-templated transcription"/>
    <property type="evidence" value="ECO:0007669"/>
    <property type="project" value="InterPro"/>
</dbReference>
<dbReference type="Proteomes" id="UP000190150">
    <property type="component" value="Unassembled WGS sequence"/>
</dbReference>
<dbReference type="CDD" id="cd00130">
    <property type="entry name" value="PAS"/>
    <property type="match status" value="1"/>
</dbReference>
<dbReference type="Pfam" id="PF00196">
    <property type="entry name" value="GerE"/>
    <property type="match status" value="1"/>
</dbReference>
<dbReference type="InterPro" id="IPR013655">
    <property type="entry name" value="PAS_fold_3"/>
</dbReference>
<dbReference type="InterPro" id="IPR016032">
    <property type="entry name" value="Sig_transdc_resp-reg_C-effctor"/>
</dbReference>
<dbReference type="SUPFAM" id="SSF55785">
    <property type="entry name" value="PYP-like sensor domain (PAS domain)"/>
    <property type="match status" value="1"/>
</dbReference>
<dbReference type="SUPFAM" id="SSF46894">
    <property type="entry name" value="C-terminal effector domain of the bipartite response regulators"/>
    <property type="match status" value="1"/>
</dbReference>
<keyword evidence="3" id="KW-0804">Transcription</keyword>
<dbReference type="PROSITE" id="PS50043">
    <property type="entry name" value="HTH_LUXR_2"/>
    <property type="match status" value="1"/>
</dbReference>
<dbReference type="PANTHER" id="PTHR44688">
    <property type="entry name" value="DNA-BINDING TRANSCRIPTIONAL ACTIVATOR DEVR_DOSR"/>
    <property type="match status" value="1"/>
</dbReference>